<keyword evidence="3" id="KW-1185">Reference proteome</keyword>
<dbReference type="Pfam" id="PF00990">
    <property type="entry name" value="GGDEF"/>
    <property type="match status" value="1"/>
</dbReference>
<sequence>MCHHSPHSRGSATVLALSLGVGTTVPDEGGSASAFIQAVDQRLYAAKQKGRNRVETVG</sequence>
<dbReference type="GO" id="GO:0052621">
    <property type="term" value="F:diguanylate cyclase activity"/>
    <property type="evidence" value="ECO:0007669"/>
    <property type="project" value="UniProtKB-EC"/>
</dbReference>
<name>A0ABW2QMP2_9BURK</name>
<dbReference type="EC" id="2.7.7.65" evidence="2"/>
<proteinExistence type="predicted"/>
<keyword evidence="2" id="KW-0548">Nucleotidyltransferase</keyword>
<comment type="caution">
    <text evidence="2">The sequence shown here is derived from an EMBL/GenBank/DDBJ whole genome shotgun (WGS) entry which is preliminary data.</text>
</comment>
<evidence type="ECO:0000313" key="2">
    <source>
        <dbReference type="EMBL" id="MFC7410696.1"/>
    </source>
</evidence>
<reference evidence="3" key="1">
    <citation type="journal article" date="2019" name="Int. J. Syst. Evol. Microbiol.">
        <title>The Global Catalogue of Microorganisms (GCM) 10K type strain sequencing project: providing services to taxonomists for standard genome sequencing and annotation.</title>
        <authorList>
            <consortium name="The Broad Institute Genomics Platform"/>
            <consortium name="The Broad Institute Genome Sequencing Center for Infectious Disease"/>
            <person name="Wu L."/>
            <person name="Ma J."/>
        </authorList>
    </citation>
    <scope>NUCLEOTIDE SEQUENCE [LARGE SCALE GENOMIC DNA]</scope>
    <source>
        <strain evidence="3">CGMCC 1.12371</strain>
    </source>
</reference>
<gene>
    <name evidence="2" type="ORF">ACFQPB_17685</name>
</gene>
<evidence type="ECO:0000313" key="3">
    <source>
        <dbReference type="Proteomes" id="UP001596501"/>
    </source>
</evidence>
<accession>A0ABW2QMP2</accession>
<dbReference type="InterPro" id="IPR043128">
    <property type="entry name" value="Rev_trsase/Diguanyl_cyclase"/>
</dbReference>
<dbReference type="RefSeq" id="WP_382226251.1">
    <property type="nucleotide sequence ID" value="NZ_JBHTCA010000018.1"/>
</dbReference>
<protein>
    <submittedName>
        <fullName evidence="2">Diguanylate cyclase domain-containing protein</fullName>
        <ecNumber evidence="2">2.7.7.65</ecNumber>
    </submittedName>
</protein>
<dbReference type="EMBL" id="JBHTCA010000018">
    <property type="protein sequence ID" value="MFC7410696.1"/>
    <property type="molecule type" value="Genomic_DNA"/>
</dbReference>
<dbReference type="Gene3D" id="3.30.70.270">
    <property type="match status" value="1"/>
</dbReference>
<dbReference type="Proteomes" id="UP001596501">
    <property type="component" value="Unassembled WGS sequence"/>
</dbReference>
<organism evidence="2 3">
    <name type="scientific">Hydrogenophaga atypica</name>
    <dbReference type="NCBI Taxonomy" id="249409"/>
    <lineage>
        <taxon>Bacteria</taxon>
        <taxon>Pseudomonadati</taxon>
        <taxon>Pseudomonadota</taxon>
        <taxon>Betaproteobacteria</taxon>
        <taxon>Burkholderiales</taxon>
        <taxon>Comamonadaceae</taxon>
        <taxon>Hydrogenophaga</taxon>
    </lineage>
</organism>
<keyword evidence="2" id="KW-0808">Transferase</keyword>
<dbReference type="SUPFAM" id="SSF55073">
    <property type="entry name" value="Nucleotide cyclase"/>
    <property type="match status" value="1"/>
</dbReference>
<dbReference type="InterPro" id="IPR029787">
    <property type="entry name" value="Nucleotide_cyclase"/>
</dbReference>
<dbReference type="InterPro" id="IPR000160">
    <property type="entry name" value="GGDEF_dom"/>
</dbReference>
<evidence type="ECO:0000259" key="1">
    <source>
        <dbReference type="Pfam" id="PF00990"/>
    </source>
</evidence>
<feature type="domain" description="GGDEF" evidence="1">
    <location>
        <begin position="7"/>
        <end position="53"/>
    </location>
</feature>